<feature type="region of interest" description="Disordered" evidence="4">
    <location>
        <begin position="729"/>
        <end position="751"/>
    </location>
</feature>
<evidence type="ECO:0000313" key="5">
    <source>
        <dbReference type="EMBL" id="RMY59416.1"/>
    </source>
</evidence>
<dbReference type="InterPro" id="IPR002347">
    <property type="entry name" value="SDR_fam"/>
</dbReference>
<dbReference type="InterPro" id="IPR011990">
    <property type="entry name" value="TPR-like_helical_dom_sf"/>
</dbReference>
<sequence length="1069" mass="119173">MFECNACTLRCLRALASEAAVQNRHHSRLLLTPHLTIPSHRRAASTAAASPASNQGNPYLNAAQLRHQTQGDVIPFDHDRPATEVTTFDKKALRKELEWLPDPVKFTEHVQYTLRCEKPMKALELVRLASKTRQCTVAWNHVVNYNMQRGHLRDAFAVYNEMKKRAQFPDSYTYVLLLRGLAGFRPGTSKKPRDISPEDVSKAVSLYNSMSAPNSRVKPSIMHTNAVLKVCAFGNDMDAFYGILANLPEVGAGAPDHMAYSIILNAIRRNAGYEALKDLSPRQALTKRRQAVSEARAIWREVVMKWRTGAVRMDEELVSAMARCLLVSEKLQDWDDVLSLIRQTMQIERLVPEVGSPERQIGHVPTDRQLLEAEKAEGGVDVDAEAMKGEDSEASADVGGKTPAKISTDETPDARTFEAVEPTMTTPKKYGPPPSLIHARPGQETLDVLIQTCSKMRMPKTANAYWELLIAEPFNLKPALFNFHSLIRLLLKNRSSGRVAELIQHGLAKAKAQPTFMTFMLAMQACRRNCLNPHALEHAKAIVDVMERTLSDLQIDVLSQYLDIALLSDSGPKIVDTLDRLDSCVHNLRSRITFGTDTRKMNAEDNLQDKRDTVEFFQTMIGAIDTLMNRGLVPRKDFIHWHQRRSQLNTFISHAKKYMPATEQKTEGEADEKSGLAQRRGGFTARRQAARAGGKYGRSNPLSLFRNPQRRSKQAIARLAAADGEGEGRAREDLAWREKKPDGRRPETRVDARGYADSPADLAMLYDESTAYVYASTATYSSHRLVSLYFLFSQHKHPRLDRLRWHRYNHVLQPPFLIYLTARSAERGAEAVNTLSNDPQLKQAKALAQDGGPTTIKFYELDISQTSSIQGFRDFLQKQHPEGIDIAINNAGIAMQGFDSNVVQTTLQTNYYGTLEATQDLLPLIRQGGRLVNVSSMSGKLNKYSEEVRKAFLAAADSGDVDACTALMERFKNAAAEGREKEDGWPSAAYATSKAGETAFTKAVAVQEAKRNRGVLVNACCPGYVNTDMTRGGGTKTPDEGAQTPVMLALQDIGGRTGGFWQSEKEIEW</sequence>
<keyword evidence="3" id="KW-0560">Oxidoreductase</keyword>
<dbReference type="AlphaFoldDB" id="A0A3M7D6C7"/>
<dbReference type="Pfam" id="PF13041">
    <property type="entry name" value="PPR_2"/>
    <property type="match status" value="1"/>
</dbReference>
<dbReference type="Proteomes" id="UP000269276">
    <property type="component" value="Unassembled WGS sequence"/>
</dbReference>
<evidence type="ECO:0000256" key="3">
    <source>
        <dbReference type="ARBA" id="ARBA00023002"/>
    </source>
</evidence>
<dbReference type="PRINTS" id="PR00080">
    <property type="entry name" value="SDRFAMILY"/>
</dbReference>
<gene>
    <name evidence="5" type="ORF">D0863_11950</name>
</gene>
<feature type="region of interest" description="Disordered" evidence="4">
    <location>
        <begin position="383"/>
        <end position="411"/>
    </location>
</feature>
<dbReference type="VEuPathDB" id="FungiDB:BTJ68_04897"/>
<dbReference type="InterPro" id="IPR002885">
    <property type="entry name" value="PPR_rpt"/>
</dbReference>
<dbReference type="SUPFAM" id="SSF51735">
    <property type="entry name" value="NAD(P)-binding Rossmann-fold domains"/>
    <property type="match status" value="1"/>
</dbReference>
<protein>
    <recommendedName>
        <fullName evidence="7">Pentacotripeptide-repeat region of PRORP domain-containing protein</fullName>
    </recommendedName>
</protein>
<evidence type="ECO:0008006" key="7">
    <source>
        <dbReference type="Google" id="ProtNLM"/>
    </source>
</evidence>
<reference evidence="5 6" key="1">
    <citation type="journal article" date="2018" name="BMC Genomics">
        <title>Genomic evidence for intraspecific hybridization in a clonal and extremely halotolerant yeast.</title>
        <authorList>
            <person name="Gostincar C."/>
            <person name="Stajich J.E."/>
            <person name="Zupancic J."/>
            <person name="Zalar P."/>
            <person name="Gunde-Cimerman N."/>
        </authorList>
    </citation>
    <scope>NUCLEOTIDE SEQUENCE [LARGE SCALE GENOMIC DNA]</scope>
    <source>
        <strain evidence="5 6">EXF-2682</strain>
    </source>
</reference>
<dbReference type="OrthoDB" id="185373at2759"/>
<dbReference type="GO" id="GO:0016491">
    <property type="term" value="F:oxidoreductase activity"/>
    <property type="evidence" value="ECO:0007669"/>
    <property type="project" value="UniProtKB-KW"/>
</dbReference>
<evidence type="ECO:0000256" key="4">
    <source>
        <dbReference type="SAM" id="MobiDB-lite"/>
    </source>
</evidence>
<evidence type="ECO:0000256" key="1">
    <source>
        <dbReference type="ARBA" id="ARBA00006484"/>
    </source>
</evidence>
<dbReference type="PRINTS" id="PR00081">
    <property type="entry name" value="GDHRDH"/>
</dbReference>
<dbReference type="PANTHER" id="PTHR43963:SF6">
    <property type="entry name" value="CHAIN DEHYDROGENASE FAMILY PROTEIN, PUTATIVE (AFU_ORTHOLOGUE AFUA_3G15350)-RELATED"/>
    <property type="match status" value="1"/>
</dbReference>
<evidence type="ECO:0000256" key="2">
    <source>
        <dbReference type="ARBA" id="ARBA00022857"/>
    </source>
</evidence>
<dbReference type="PANTHER" id="PTHR43963">
    <property type="entry name" value="CARBONYL REDUCTASE 1-RELATED"/>
    <property type="match status" value="1"/>
</dbReference>
<dbReference type="Gene3D" id="3.40.50.720">
    <property type="entry name" value="NAD(P)-binding Rossmann-like Domain"/>
    <property type="match status" value="1"/>
</dbReference>
<dbReference type="EMBL" id="QWIP01000589">
    <property type="protein sequence ID" value="RMY59416.1"/>
    <property type="molecule type" value="Genomic_DNA"/>
</dbReference>
<keyword evidence="2" id="KW-0521">NADP</keyword>
<dbReference type="Gene3D" id="1.25.40.10">
    <property type="entry name" value="Tetratricopeptide repeat domain"/>
    <property type="match status" value="1"/>
</dbReference>
<name>A0A3M7D6C7_HORWE</name>
<evidence type="ECO:0000313" key="6">
    <source>
        <dbReference type="Proteomes" id="UP000269276"/>
    </source>
</evidence>
<comment type="caution">
    <text evidence="5">The sequence shown here is derived from an EMBL/GenBank/DDBJ whole genome shotgun (WGS) entry which is preliminary data.</text>
</comment>
<feature type="compositionally biased region" description="Basic and acidic residues" evidence="4">
    <location>
        <begin position="664"/>
        <end position="674"/>
    </location>
</feature>
<feature type="region of interest" description="Disordered" evidence="4">
    <location>
        <begin position="660"/>
        <end position="709"/>
    </location>
</feature>
<dbReference type="Pfam" id="PF00106">
    <property type="entry name" value="adh_short"/>
    <property type="match status" value="2"/>
</dbReference>
<accession>A0A3M7D6C7</accession>
<comment type="similarity">
    <text evidence="1">Belongs to the short-chain dehydrogenases/reductases (SDR) family.</text>
</comment>
<proteinExistence type="inferred from homology"/>
<dbReference type="InterPro" id="IPR036291">
    <property type="entry name" value="NAD(P)-bd_dom_sf"/>
</dbReference>
<organism evidence="5 6">
    <name type="scientific">Hortaea werneckii</name>
    <name type="common">Black yeast</name>
    <name type="synonym">Cladosporium werneckii</name>
    <dbReference type="NCBI Taxonomy" id="91943"/>
    <lineage>
        <taxon>Eukaryota</taxon>
        <taxon>Fungi</taxon>
        <taxon>Dikarya</taxon>
        <taxon>Ascomycota</taxon>
        <taxon>Pezizomycotina</taxon>
        <taxon>Dothideomycetes</taxon>
        <taxon>Dothideomycetidae</taxon>
        <taxon>Mycosphaerellales</taxon>
        <taxon>Teratosphaeriaceae</taxon>
        <taxon>Hortaea</taxon>
    </lineage>
</organism>